<dbReference type="AlphaFoldDB" id="A0A4P2VDV4"/>
<evidence type="ECO:0000256" key="1">
    <source>
        <dbReference type="ARBA" id="ARBA00004651"/>
    </source>
</evidence>
<dbReference type="InterPro" id="IPR002657">
    <property type="entry name" value="BilAc:Na_symport/Acr3"/>
</dbReference>
<keyword evidence="4" id="KW-1003">Cell membrane</keyword>
<dbReference type="Gene3D" id="1.20.1530.20">
    <property type="match status" value="1"/>
</dbReference>
<dbReference type="InterPro" id="IPR004706">
    <property type="entry name" value="Arsenical-R_Acr3"/>
</dbReference>
<dbReference type="GO" id="GO:0015105">
    <property type="term" value="F:arsenite transmembrane transporter activity"/>
    <property type="evidence" value="ECO:0007669"/>
    <property type="project" value="TreeGrafter"/>
</dbReference>
<dbReference type="GO" id="GO:0015297">
    <property type="term" value="F:antiporter activity"/>
    <property type="evidence" value="ECO:0007669"/>
    <property type="project" value="InterPro"/>
</dbReference>
<feature type="transmembrane region" description="Helical" evidence="8">
    <location>
        <begin position="141"/>
        <end position="162"/>
    </location>
</feature>
<feature type="transmembrane region" description="Helical" evidence="8">
    <location>
        <begin position="46"/>
        <end position="68"/>
    </location>
</feature>
<dbReference type="PANTHER" id="PTHR43057">
    <property type="entry name" value="ARSENITE EFFLUX TRANSPORTER"/>
    <property type="match status" value="1"/>
</dbReference>
<organism evidence="9 10">
    <name type="scientific">Conexivisphaera calida</name>
    <dbReference type="NCBI Taxonomy" id="1874277"/>
    <lineage>
        <taxon>Archaea</taxon>
        <taxon>Nitrososphaerota</taxon>
        <taxon>Conexivisphaeria</taxon>
        <taxon>Conexivisphaerales</taxon>
        <taxon>Conexivisphaeraceae</taxon>
        <taxon>Conexivisphaera</taxon>
    </lineage>
</organism>
<dbReference type="GO" id="GO:0015104">
    <property type="term" value="F:antimonite transmembrane transporter activity"/>
    <property type="evidence" value="ECO:0007669"/>
    <property type="project" value="TreeGrafter"/>
</dbReference>
<keyword evidence="3" id="KW-0813">Transport</keyword>
<feature type="transmembrane region" description="Helical" evidence="8">
    <location>
        <begin position="20"/>
        <end position="40"/>
    </location>
</feature>
<evidence type="ECO:0000256" key="8">
    <source>
        <dbReference type="SAM" id="Phobius"/>
    </source>
</evidence>
<keyword evidence="5 8" id="KW-0812">Transmembrane</keyword>
<protein>
    <submittedName>
        <fullName evidence="9">Arsenical-resistance protein ACR3</fullName>
    </submittedName>
</protein>
<evidence type="ECO:0000256" key="5">
    <source>
        <dbReference type="ARBA" id="ARBA00022692"/>
    </source>
</evidence>
<name>A0A4P2VDV4_9ARCH</name>
<dbReference type="Proteomes" id="UP000509448">
    <property type="component" value="Chromosome"/>
</dbReference>
<dbReference type="GO" id="GO:0005886">
    <property type="term" value="C:plasma membrane"/>
    <property type="evidence" value="ECO:0007669"/>
    <property type="project" value="UniProtKB-SubCell"/>
</dbReference>
<feature type="transmembrane region" description="Helical" evidence="8">
    <location>
        <begin position="224"/>
        <end position="252"/>
    </location>
</feature>
<gene>
    <name evidence="9" type="ORF">NAS2_0912</name>
</gene>
<feature type="transmembrane region" description="Helical" evidence="8">
    <location>
        <begin position="80"/>
        <end position="99"/>
    </location>
</feature>
<feature type="transmembrane region" description="Helical" evidence="8">
    <location>
        <begin position="182"/>
        <end position="203"/>
    </location>
</feature>
<keyword evidence="7 8" id="KW-0472">Membrane</keyword>
<feature type="transmembrane region" description="Helical" evidence="8">
    <location>
        <begin position="323"/>
        <end position="346"/>
    </location>
</feature>
<feature type="transmembrane region" description="Helical" evidence="8">
    <location>
        <begin position="258"/>
        <end position="280"/>
    </location>
</feature>
<reference evidence="9 10" key="1">
    <citation type="journal article" date="2019" name="ISME J.">
        <title>Isolation and characterization of a thermophilic sulfur- and iron-reducing thaumarchaeote from a terrestrial acidic hot spring.</title>
        <authorList>
            <person name="Kato S."/>
            <person name="Itoh T."/>
            <person name="Yuki M."/>
            <person name="Nagamori M."/>
            <person name="Ohnishi M."/>
            <person name="Uematsu K."/>
            <person name="Suzuki K."/>
            <person name="Takashina T."/>
            <person name="Ohkuma M."/>
        </authorList>
    </citation>
    <scope>NUCLEOTIDE SEQUENCE [LARGE SCALE GENOMIC DNA]</scope>
    <source>
        <strain evidence="9 10">NAS-02</strain>
    </source>
</reference>
<dbReference type="KEGG" id="ccai:NAS2_0912"/>
<evidence type="ECO:0000256" key="3">
    <source>
        <dbReference type="ARBA" id="ARBA00022448"/>
    </source>
</evidence>
<evidence type="ECO:0000256" key="4">
    <source>
        <dbReference type="ARBA" id="ARBA00022475"/>
    </source>
</evidence>
<comment type="similarity">
    <text evidence="2">Belongs to the arsenical resistance-3 (ACR3) (TC 2.A.59) family.</text>
</comment>
<feature type="transmembrane region" description="Helical" evidence="8">
    <location>
        <begin position="111"/>
        <end position="134"/>
    </location>
</feature>
<evidence type="ECO:0000256" key="7">
    <source>
        <dbReference type="ARBA" id="ARBA00023136"/>
    </source>
</evidence>
<evidence type="ECO:0000313" key="9">
    <source>
        <dbReference type="EMBL" id="BBE42301.1"/>
    </source>
</evidence>
<sequence length="385" mass="42287">MQSATKLERLRAHLDRWLGLYVGLMIVIGLATGYYGMAWVHAHSGLLQLIEMASIYIMIFPMMLMLNVRALGNAFRNLKLVAAVIILNFVYGPLMAVLLGDLFVGSPYVRLGLFIAWLVPCSSMSIGYVGLMLADISSATAMVALSFILSLALIPLETSLYINSVLAHQLKGFALSSAALSGVEMGLVMTIIEVLVIPLVVAIPTHEAMIRKMGQQKFKRISPLFPSLTMLGMFIIIFTIFFAHAGMLITHILDVLGVFYSAMVFGSVSLTVFTLLFKYVRLNRKNETPYSSAMVAILTGIPKNEATAIAISTMALAALGSQAAFLASMAPSLLPAFQVVFIILFIKLREKLMSFYGVERRVEVLEEREIMVAEAQDKGEVKRDE</sequence>
<dbReference type="PANTHER" id="PTHR43057:SF1">
    <property type="entry name" value="ARSENICAL-RESISTANCE PROTEIN 3"/>
    <property type="match status" value="1"/>
</dbReference>
<keyword evidence="10" id="KW-1185">Reference proteome</keyword>
<keyword evidence="6 8" id="KW-1133">Transmembrane helix</keyword>
<evidence type="ECO:0000256" key="2">
    <source>
        <dbReference type="ARBA" id="ARBA00010110"/>
    </source>
</evidence>
<proteinExistence type="inferred from homology"/>
<dbReference type="InterPro" id="IPR038770">
    <property type="entry name" value="Na+/solute_symporter_sf"/>
</dbReference>
<dbReference type="Pfam" id="PF01758">
    <property type="entry name" value="SBF"/>
    <property type="match status" value="1"/>
</dbReference>
<evidence type="ECO:0000256" key="6">
    <source>
        <dbReference type="ARBA" id="ARBA00022989"/>
    </source>
</evidence>
<evidence type="ECO:0000313" key="10">
    <source>
        <dbReference type="Proteomes" id="UP000509448"/>
    </source>
</evidence>
<dbReference type="EMBL" id="AP018732">
    <property type="protein sequence ID" value="BBE42301.1"/>
    <property type="molecule type" value="Genomic_DNA"/>
</dbReference>
<accession>A0A4P2VDV4</accession>
<comment type="subcellular location">
    <subcellularLocation>
        <location evidence="1">Cell membrane</location>
        <topology evidence="1">Multi-pass membrane protein</topology>
    </subcellularLocation>
</comment>